<dbReference type="RefSeq" id="WP_132872630.1">
    <property type="nucleotide sequence ID" value="NZ_JAJUHT010000004.1"/>
</dbReference>
<evidence type="ECO:0000259" key="1">
    <source>
        <dbReference type="SMART" id="SM00849"/>
    </source>
</evidence>
<protein>
    <submittedName>
        <fullName evidence="2">Phosphoribosyl 1,2-cyclic phosphodiesterase</fullName>
    </submittedName>
</protein>
<dbReference type="AlphaFoldDB" id="A0A4R1KD57"/>
<dbReference type="InterPro" id="IPR036866">
    <property type="entry name" value="RibonucZ/Hydroxyglut_hydro"/>
</dbReference>
<dbReference type="PANTHER" id="PTHR42663:SF4">
    <property type="entry name" value="SLL1036 PROTEIN"/>
    <property type="match status" value="1"/>
</dbReference>
<dbReference type="Pfam" id="PF12706">
    <property type="entry name" value="Lactamase_B_2"/>
    <property type="match status" value="1"/>
</dbReference>
<evidence type="ECO:0000313" key="2">
    <source>
        <dbReference type="EMBL" id="TCK62516.1"/>
    </source>
</evidence>
<evidence type="ECO:0000313" key="3">
    <source>
        <dbReference type="Proteomes" id="UP000294614"/>
    </source>
</evidence>
<dbReference type="SUPFAM" id="SSF56281">
    <property type="entry name" value="Metallo-hydrolase/oxidoreductase"/>
    <property type="match status" value="1"/>
</dbReference>
<accession>A0A4R1KD57</accession>
<proteinExistence type="predicted"/>
<dbReference type="Proteomes" id="UP000294614">
    <property type="component" value="Unassembled WGS sequence"/>
</dbReference>
<keyword evidence="3" id="KW-1185">Reference proteome</keyword>
<dbReference type="Gene3D" id="3.60.15.10">
    <property type="entry name" value="Ribonuclease Z/Hydroxyacylglutathione hydrolase-like"/>
    <property type="match status" value="1"/>
</dbReference>
<dbReference type="PANTHER" id="PTHR42663">
    <property type="entry name" value="HYDROLASE C777.06C-RELATED-RELATED"/>
    <property type="match status" value="1"/>
</dbReference>
<dbReference type="EMBL" id="SMGG01000003">
    <property type="protein sequence ID" value="TCK62516.1"/>
    <property type="molecule type" value="Genomic_DNA"/>
</dbReference>
<dbReference type="OrthoDB" id="9803916at2"/>
<organism evidence="2 3">
    <name type="scientific">Seleniivibrio woodruffii</name>
    <dbReference type="NCBI Taxonomy" id="1078050"/>
    <lineage>
        <taxon>Bacteria</taxon>
        <taxon>Pseudomonadati</taxon>
        <taxon>Deferribacterota</taxon>
        <taxon>Deferribacteres</taxon>
        <taxon>Deferribacterales</taxon>
        <taxon>Geovibrionaceae</taxon>
        <taxon>Seleniivibrio</taxon>
    </lineage>
</organism>
<sequence>MLYLLGTRGTLPVSGQKFVKYGGNTTCLMAPIDERSCLIFDGGTGLMSLNKYNNFEEFHIFLSHLHWDHIVGMPIFQAFYHAGKKINIYLENKETLHSTDILDVLFNPPFFPVPKTKLRAEIKLNLIEGGDQFCFGDICVHSAEGNHPDGVLMYKIVFPDKKILYTSDYEHGTPVDDFLIEFAYGCDYLIYDTTYYPDEYAGGNGAMSKVGWGHSTFQQGIEFVKKAKVKNLVLAHHNPDYDDIMLDEMHILARRLFSNTYVAYDGMIL</sequence>
<dbReference type="SMART" id="SM00849">
    <property type="entry name" value="Lactamase_B"/>
    <property type="match status" value="1"/>
</dbReference>
<name>A0A4R1KD57_9BACT</name>
<feature type="domain" description="Metallo-beta-lactamase" evidence="1">
    <location>
        <begin position="23"/>
        <end position="214"/>
    </location>
</feature>
<dbReference type="InterPro" id="IPR001279">
    <property type="entry name" value="Metallo-B-lactamas"/>
</dbReference>
<gene>
    <name evidence="2" type="ORF">C8D98_1045</name>
</gene>
<reference evidence="2 3" key="1">
    <citation type="submission" date="2019-03" db="EMBL/GenBank/DDBJ databases">
        <title>Genomic Encyclopedia of Type Strains, Phase IV (KMG-IV): sequencing the most valuable type-strain genomes for metagenomic binning, comparative biology and taxonomic classification.</title>
        <authorList>
            <person name="Goeker M."/>
        </authorList>
    </citation>
    <scope>NUCLEOTIDE SEQUENCE [LARGE SCALE GENOMIC DNA]</scope>
    <source>
        <strain evidence="2 3">DSM 24984</strain>
    </source>
</reference>
<dbReference type="CDD" id="cd07715">
    <property type="entry name" value="TaR3-like_MBL-fold"/>
    <property type="match status" value="1"/>
</dbReference>
<comment type="caution">
    <text evidence="2">The sequence shown here is derived from an EMBL/GenBank/DDBJ whole genome shotgun (WGS) entry which is preliminary data.</text>
</comment>